<accession>A0A256IQC6</accession>
<dbReference type="InterPro" id="IPR050300">
    <property type="entry name" value="GDXG_lipolytic_enzyme"/>
</dbReference>
<reference evidence="3 4" key="1">
    <citation type="journal article" date="2014" name="Front. Microbiol.">
        <title>Population and genomic analysis of the genus Halorubrum.</title>
        <authorList>
            <person name="Fullmer M.S."/>
            <person name="Soucy S.M."/>
            <person name="Swithers K.S."/>
            <person name="Makkay A.M."/>
            <person name="Wheeler R."/>
            <person name="Ventosa A."/>
            <person name="Gogarten J.P."/>
            <person name="Papke R.T."/>
        </authorList>
    </citation>
    <scope>NUCLEOTIDE SEQUENCE [LARGE SCALE GENOMIC DNA]</scope>
    <source>
        <strain evidence="3 4">Cb34</strain>
    </source>
</reference>
<keyword evidence="1" id="KW-0378">Hydrolase</keyword>
<dbReference type="GO" id="GO:0016787">
    <property type="term" value="F:hydrolase activity"/>
    <property type="evidence" value="ECO:0007669"/>
    <property type="project" value="UniProtKB-KW"/>
</dbReference>
<protein>
    <recommendedName>
        <fullName evidence="2">Alpha/beta hydrolase fold-3 domain-containing protein</fullName>
    </recommendedName>
</protein>
<dbReference type="RefSeq" id="WP_094529671.1">
    <property type="nucleotide sequence ID" value="NZ_NHPJ01000021.1"/>
</dbReference>
<dbReference type="PANTHER" id="PTHR48081:SF8">
    <property type="entry name" value="ALPHA_BETA HYDROLASE FOLD-3 DOMAIN-CONTAINING PROTEIN-RELATED"/>
    <property type="match status" value="1"/>
</dbReference>
<sequence>MARELPPMDPELAAALEEIPDEFLLANVVDFDDLPATRDRMTELMEAMLAEAPERPGVESEDRTVAGPGSADLPLRIYRPVDAAGPLPCVYWIHGGGMVLGDLDQDDPTCERLVDEVGCVVVSVDYRLAPEHPYPTPVDDCYAGLEWVAGNADDLGVDPSRIAIGGQSAGGGLSAAVALRARDEDGPALCHQHLIYPMLDDRNATESSEQVTDVGIWDREMNVRAWEAYLGESSGDDDLPPYAAPGRVEDLSGLPPTYLDIGTHDVFRDETRAYAERLLAGGVETEFHLWPGAYHAYETFAPEARLSRETWTARVNALERAFDG</sequence>
<dbReference type="InterPro" id="IPR029058">
    <property type="entry name" value="AB_hydrolase_fold"/>
</dbReference>
<evidence type="ECO:0000256" key="1">
    <source>
        <dbReference type="ARBA" id="ARBA00022801"/>
    </source>
</evidence>
<dbReference type="EMBL" id="NHPJ01000021">
    <property type="protein sequence ID" value="OYR58768.1"/>
    <property type="molecule type" value="Genomic_DNA"/>
</dbReference>
<dbReference type="AlphaFoldDB" id="A0A256IQC6"/>
<evidence type="ECO:0000313" key="4">
    <source>
        <dbReference type="Proteomes" id="UP000216308"/>
    </source>
</evidence>
<evidence type="ECO:0000259" key="2">
    <source>
        <dbReference type="Pfam" id="PF07859"/>
    </source>
</evidence>
<proteinExistence type="predicted"/>
<dbReference type="InterPro" id="IPR013094">
    <property type="entry name" value="AB_hydrolase_3"/>
</dbReference>
<dbReference type="OrthoDB" id="33195at2157"/>
<organism evidence="3 4">
    <name type="scientific">Halorubrum halodurans</name>
    <dbReference type="NCBI Taxonomy" id="1383851"/>
    <lineage>
        <taxon>Archaea</taxon>
        <taxon>Methanobacteriati</taxon>
        <taxon>Methanobacteriota</taxon>
        <taxon>Stenosarchaea group</taxon>
        <taxon>Halobacteria</taxon>
        <taxon>Halobacteriales</taxon>
        <taxon>Haloferacaceae</taxon>
        <taxon>Halorubrum</taxon>
    </lineage>
</organism>
<name>A0A256IQC6_9EURY</name>
<gene>
    <name evidence="3" type="ORF">DJ70_02050</name>
</gene>
<dbReference type="Proteomes" id="UP000216308">
    <property type="component" value="Unassembled WGS sequence"/>
</dbReference>
<comment type="caution">
    <text evidence="3">The sequence shown here is derived from an EMBL/GenBank/DDBJ whole genome shotgun (WGS) entry which is preliminary data.</text>
</comment>
<dbReference type="Gene3D" id="3.40.50.1820">
    <property type="entry name" value="alpha/beta hydrolase"/>
    <property type="match status" value="1"/>
</dbReference>
<keyword evidence="4" id="KW-1185">Reference proteome</keyword>
<dbReference type="PANTHER" id="PTHR48081">
    <property type="entry name" value="AB HYDROLASE SUPERFAMILY PROTEIN C4A8.06C"/>
    <property type="match status" value="1"/>
</dbReference>
<dbReference type="Pfam" id="PF07859">
    <property type="entry name" value="Abhydrolase_3"/>
    <property type="match status" value="1"/>
</dbReference>
<evidence type="ECO:0000313" key="3">
    <source>
        <dbReference type="EMBL" id="OYR58768.1"/>
    </source>
</evidence>
<dbReference type="SUPFAM" id="SSF53474">
    <property type="entry name" value="alpha/beta-Hydrolases"/>
    <property type="match status" value="1"/>
</dbReference>
<feature type="domain" description="Alpha/beta hydrolase fold-3" evidence="2">
    <location>
        <begin position="91"/>
        <end position="297"/>
    </location>
</feature>